<feature type="compositionally biased region" description="Basic and acidic residues" evidence="1">
    <location>
        <begin position="312"/>
        <end position="322"/>
    </location>
</feature>
<feature type="compositionally biased region" description="Acidic residues" evidence="1">
    <location>
        <begin position="440"/>
        <end position="460"/>
    </location>
</feature>
<name>A0A3S5AGA6_9PLAT</name>
<sequence>MVDKFLVYDRPRRNNRNTPIHLPFLPTQTFTTGSEARRLKAFGPNGQEEEAIGSISRLAQLGLNRQKLSDLEKSTSRLLSCLGEDKTDSKQRTKSKAFAAHLERILLGSGLPTCLAECIAHRQLDKTKEENRQQQSSPHAGQDVKSGEMKKMGSLKPPNEADSTRAISTDPNLALMICKKKKQKCSELNEMRSIRLPSLLPKSHLAALSLVHIEQAQRDLQEILQAERSAKAMTRERHRSLRAKRSKRSTKGDSAAKSQILPSRLNEGVQAVFKGVRGPPVIPKTLQRVLQAGREEETFGQPDGSDQDDPGVEERACGDGKVEEDNVSMLSSVNRTGFFIRAALQASAPGLLGWLPNSAIVGHLFRSMEQAWRKHPKAAREADPPEAVYPWGSDSLTTGQLVGTTELSNVKQSEKEDEQNEEEFSDICTFWGHITSWADDENDVEEGEKEAADEAGDEAGEEKRKQVKKMAGGHHLSVKFVEASTPFRVEYQQARQVDTVASHGRDAEVAKGRRSPRPQKKQRLKLFHRMVQQPSLLEVGEKTSASANTAKSEVNEVGVEGSPSPMVTAASTPSVEPVSGLLNDGGPSIPSFCRLQREGTVFVTELLGQEAERQIELDLLVRGPSADLQVPSFLLAYRERSWLRELMRFVGRTDWKVIC</sequence>
<dbReference type="AlphaFoldDB" id="A0A3S5AGA6"/>
<protein>
    <submittedName>
        <fullName evidence="2">Uncharacterized protein</fullName>
    </submittedName>
</protein>
<feature type="region of interest" description="Disordered" evidence="1">
    <location>
        <begin position="229"/>
        <end position="261"/>
    </location>
</feature>
<feature type="compositionally biased region" description="Polar residues" evidence="1">
    <location>
        <begin position="543"/>
        <end position="552"/>
    </location>
</feature>
<feature type="region of interest" description="Disordered" evidence="1">
    <location>
        <begin position="542"/>
        <end position="572"/>
    </location>
</feature>
<feature type="region of interest" description="Disordered" evidence="1">
    <location>
        <begin position="499"/>
        <end position="522"/>
    </location>
</feature>
<dbReference type="EMBL" id="CAAALY010251925">
    <property type="protein sequence ID" value="VEL36315.1"/>
    <property type="molecule type" value="Genomic_DNA"/>
</dbReference>
<gene>
    <name evidence="2" type="ORF">PXEA_LOCUS29755</name>
</gene>
<proteinExistence type="predicted"/>
<organism evidence="2 3">
    <name type="scientific">Protopolystoma xenopodis</name>
    <dbReference type="NCBI Taxonomy" id="117903"/>
    <lineage>
        <taxon>Eukaryota</taxon>
        <taxon>Metazoa</taxon>
        <taxon>Spiralia</taxon>
        <taxon>Lophotrochozoa</taxon>
        <taxon>Platyhelminthes</taxon>
        <taxon>Monogenea</taxon>
        <taxon>Polyopisthocotylea</taxon>
        <taxon>Polystomatidea</taxon>
        <taxon>Polystomatidae</taxon>
        <taxon>Protopolystoma</taxon>
    </lineage>
</organism>
<evidence type="ECO:0000313" key="2">
    <source>
        <dbReference type="EMBL" id="VEL36315.1"/>
    </source>
</evidence>
<keyword evidence="3" id="KW-1185">Reference proteome</keyword>
<dbReference type="Proteomes" id="UP000784294">
    <property type="component" value="Unassembled WGS sequence"/>
</dbReference>
<evidence type="ECO:0000313" key="3">
    <source>
        <dbReference type="Proteomes" id="UP000784294"/>
    </source>
</evidence>
<accession>A0A3S5AGA6</accession>
<feature type="region of interest" description="Disordered" evidence="1">
    <location>
        <begin position="126"/>
        <end position="167"/>
    </location>
</feature>
<reference evidence="2" key="1">
    <citation type="submission" date="2018-11" db="EMBL/GenBank/DDBJ databases">
        <authorList>
            <consortium name="Pathogen Informatics"/>
        </authorList>
    </citation>
    <scope>NUCLEOTIDE SEQUENCE</scope>
</reference>
<feature type="compositionally biased region" description="Basic residues" evidence="1">
    <location>
        <begin position="236"/>
        <end position="249"/>
    </location>
</feature>
<evidence type="ECO:0000256" key="1">
    <source>
        <dbReference type="SAM" id="MobiDB-lite"/>
    </source>
</evidence>
<feature type="region of interest" description="Disordered" evidence="1">
    <location>
        <begin position="294"/>
        <end position="322"/>
    </location>
</feature>
<feature type="region of interest" description="Disordered" evidence="1">
    <location>
        <begin position="440"/>
        <end position="470"/>
    </location>
</feature>
<comment type="caution">
    <text evidence="2">The sequence shown here is derived from an EMBL/GenBank/DDBJ whole genome shotgun (WGS) entry which is preliminary data.</text>
</comment>
<feature type="compositionally biased region" description="Basic residues" evidence="1">
    <location>
        <begin position="512"/>
        <end position="522"/>
    </location>
</feature>